<dbReference type="PRINTS" id="PR00081">
    <property type="entry name" value="GDHRDH"/>
</dbReference>
<dbReference type="CDD" id="cd05374">
    <property type="entry name" value="17beta-HSD-like_SDR_c"/>
    <property type="match status" value="1"/>
</dbReference>
<comment type="caution">
    <text evidence="5">The sequence shown here is derived from an EMBL/GenBank/DDBJ whole genome shotgun (WGS) entry which is preliminary data.</text>
</comment>
<dbReference type="AlphaFoldDB" id="A0AAP6EGN1"/>
<dbReference type="InterPro" id="IPR051911">
    <property type="entry name" value="SDR_oxidoreductase"/>
</dbReference>
<dbReference type="InterPro" id="IPR002347">
    <property type="entry name" value="SDR_fam"/>
</dbReference>
<dbReference type="GO" id="GO:0016491">
    <property type="term" value="F:oxidoreductase activity"/>
    <property type="evidence" value="ECO:0007669"/>
    <property type="project" value="UniProtKB-KW"/>
</dbReference>
<evidence type="ECO:0000256" key="3">
    <source>
        <dbReference type="RuleBase" id="RU000363"/>
    </source>
</evidence>
<dbReference type="PANTHER" id="PTHR43976:SF16">
    <property type="entry name" value="SHORT-CHAIN DEHYDROGENASE_REDUCTASE FAMILY PROTEIN"/>
    <property type="match status" value="1"/>
</dbReference>
<dbReference type="PROSITE" id="PS00061">
    <property type="entry name" value="ADH_SHORT"/>
    <property type="match status" value="1"/>
</dbReference>
<sequence>MNKVWFITGTSKGFGREFARAALERGDRVAATARDTAAVRDLADRFGDALLPIRVDVTDRTQVFEAVTATTERFGRIDVVVNNAGYGLYGAVEELSVQELRDQLETNLFGVLHVTQAVLPILREQGSGHIFQISSVGGILTAGGMGAYSTSKWALEALSEALAEEVAPFGIKVTLIEPGAFATNIHHAPVSVARPLAAYEPLRASLADMVGTLVQSAARPEGAAAALLLLSDMEQPPLRVLFGEAPTQQVPAAYQRRLETWAEWAHLSKAADGN</sequence>
<accession>A0AAP6EGN1</accession>
<dbReference type="SMART" id="SM00822">
    <property type="entry name" value="PKS_KR"/>
    <property type="match status" value="1"/>
</dbReference>
<evidence type="ECO:0000313" key="6">
    <source>
        <dbReference type="EMBL" id="MDX3018004.1"/>
    </source>
</evidence>
<dbReference type="GeneID" id="69812024"/>
<dbReference type="SUPFAM" id="SSF51735">
    <property type="entry name" value="NAD(P)-binding Rossmann-fold domains"/>
    <property type="match status" value="1"/>
</dbReference>
<reference evidence="5 7" key="1">
    <citation type="journal article" date="2023" name="Microb. Genom.">
        <title>Mesoterricola silvestris gen. nov., sp. nov., Mesoterricola sediminis sp. nov., Geothrix oryzae sp. nov., Geothrix edaphica sp. nov., Geothrix rubra sp. nov., and Geothrix limicola sp. nov., six novel members of Acidobacteriota isolated from soils.</title>
        <authorList>
            <person name="Weisberg A.J."/>
            <person name="Pearce E."/>
            <person name="Kramer C.G."/>
            <person name="Chang J.H."/>
            <person name="Clarke C.R."/>
        </authorList>
    </citation>
    <scope>NUCLEOTIDE SEQUENCE</scope>
    <source>
        <strain evidence="6 7">NB05-1H</strain>
        <strain evidence="5">NRRL_B-16521</strain>
    </source>
</reference>
<dbReference type="EMBL" id="JARAWC010000014">
    <property type="protein sequence ID" value="MDX2961999.1"/>
    <property type="molecule type" value="Genomic_DNA"/>
</dbReference>
<organism evidence="5 8">
    <name type="scientific">Streptomyces acidiscabies</name>
    <dbReference type="NCBI Taxonomy" id="42234"/>
    <lineage>
        <taxon>Bacteria</taxon>
        <taxon>Bacillati</taxon>
        <taxon>Actinomycetota</taxon>
        <taxon>Actinomycetes</taxon>
        <taxon>Kitasatosporales</taxon>
        <taxon>Streptomycetaceae</taxon>
        <taxon>Streptomyces</taxon>
    </lineage>
</organism>
<dbReference type="Gene3D" id="3.40.50.720">
    <property type="entry name" value="NAD(P)-binding Rossmann-like Domain"/>
    <property type="match status" value="1"/>
</dbReference>
<dbReference type="RefSeq" id="WP_010356434.1">
    <property type="nucleotide sequence ID" value="NZ_CP122369.1"/>
</dbReference>
<dbReference type="Proteomes" id="UP001272987">
    <property type="component" value="Unassembled WGS sequence"/>
</dbReference>
<dbReference type="EMBL" id="JARAWP010000004">
    <property type="protein sequence ID" value="MDX3018004.1"/>
    <property type="molecule type" value="Genomic_DNA"/>
</dbReference>
<proteinExistence type="inferred from homology"/>
<gene>
    <name evidence="5" type="ORF">PV399_20130</name>
    <name evidence="6" type="ORF">PV666_08925</name>
</gene>
<evidence type="ECO:0000256" key="1">
    <source>
        <dbReference type="ARBA" id="ARBA00006484"/>
    </source>
</evidence>
<dbReference type="PRINTS" id="PR00080">
    <property type="entry name" value="SDRFAMILY"/>
</dbReference>
<evidence type="ECO:0000259" key="4">
    <source>
        <dbReference type="SMART" id="SM00822"/>
    </source>
</evidence>
<keyword evidence="2" id="KW-0560">Oxidoreductase</keyword>
<dbReference type="NCBIfam" id="NF006114">
    <property type="entry name" value="PRK08263.1"/>
    <property type="match status" value="1"/>
</dbReference>
<keyword evidence="7" id="KW-1185">Reference proteome</keyword>
<protein>
    <submittedName>
        <fullName evidence="5">SDR family NAD(P)-dependent oxidoreductase</fullName>
    </submittedName>
</protein>
<dbReference type="InterPro" id="IPR036291">
    <property type="entry name" value="NAD(P)-bd_dom_sf"/>
</dbReference>
<dbReference type="Pfam" id="PF00106">
    <property type="entry name" value="adh_short"/>
    <property type="match status" value="1"/>
</dbReference>
<evidence type="ECO:0000256" key="2">
    <source>
        <dbReference type="ARBA" id="ARBA00023002"/>
    </source>
</evidence>
<evidence type="ECO:0000313" key="8">
    <source>
        <dbReference type="Proteomes" id="UP001282288"/>
    </source>
</evidence>
<dbReference type="Proteomes" id="UP001282288">
    <property type="component" value="Unassembled WGS sequence"/>
</dbReference>
<dbReference type="PANTHER" id="PTHR43976">
    <property type="entry name" value="SHORT CHAIN DEHYDROGENASE"/>
    <property type="match status" value="1"/>
</dbReference>
<evidence type="ECO:0000313" key="7">
    <source>
        <dbReference type="Proteomes" id="UP001272987"/>
    </source>
</evidence>
<comment type="similarity">
    <text evidence="1 3">Belongs to the short-chain dehydrogenases/reductases (SDR) family.</text>
</comment>
<dbReference type="InterPro" id="IPR020904">
    <property type="entry name" value="Sc_DH/Rdtase_CS"/>
</dbReference>
<dbReference type="InterPro" id="IPR057326">
    <property type="entry name" value="KR_dom"/>
</dbReference>
<evidence type="ECO:0000313" key="5">
    <source>
        <dbReference type="EMBL" id="MDX2961999.1"/>
    </source>
</evidence>
<name>A0AAP6EGN1_9ACTN</name>
<feature type="domain" description="Ketoreductase" evidence="4">
    <location>
        <begin position="3"/>
        <end position="179"/>
    </location>
</feature>